<organism evidence="4 5">
    <name type="scientific">Goodea atripinnis</name>
    <dbReference type="NCBI Taxonomy" id="208336"/>
    <lineage>
        <taxon>Eukaryota</taxon>
        <taxon>Metazoa</taxon>
        <taxon>Chordata</taxon>
        <taxon>Craniata</taxon>
        <taxon>Vertebrata</taxon>
        <taxon>Euteleostomi</taxon>
        <taxon>Actinopterygii</taxon>
        <taxon>Neopterygii</taxon>
        <taxon>Teleostei</taxon>
        <taxon>Neoteleostei</taxon>
        <taxon>Acanthomorphata</taxon>
        <taxon>Ovalentaria</taxon>
        <taxon>Atherinomorphae</taxon>
        <taxon>Cyprinodontiformes</taxon>
        <taxon>Goodeidae</taxon>
        <taxon>Goodea</taxon>
    </lineage>
</organism>
<reference evidence="4 5" key="1">
    <citation type="submission" date="2021-06" db="EMBL/GenBank/DDBJ databases">
        <authorList>
            <person name="Palmer J.M."/>
        </authorList>
    </citation>
    <scope>NUCLEOTIDE SEQUENCE [LARGE SCALE GENOMIC DNA]</scope>
    <source>
        <strain evidence="4 5">GA_2019</strain>
        <tissue evidence="4">Muscle</tissue>
    </source>
</reference>
<evidence type="ECO:0000256" key="2">
    <source>
        <dbReference type="PROSITE-ProRule" id="PRU00461"/>
    </source>
</evidence>
<dbReference type="InterPro" id="IPR050778">
    <property type="entry name" value="Cueball_EGF_LRP_Nidogen"/>
</dbReference>
<dbReference type="PROSITE" id="PS51120">
    <property type="entry name" value="LDLRB"/>
    <property type="match status" value="1"/>
</dbReference>
<dbReference type="InterPro" id="IPR036857">
    <property type="entry name" value="Thyroglobulin_1_sf"/>
</dbReference>
<dbReference type="SUPFAM" id="SSF57610">
    <property type="entry name" value="Thyroglobulin type-1 domain"/>
    <property type="match status" value="1"/>
</dbReference>
<evidence type="ECO:0000313" key="4">
    <source>
        <dbReference type="EMBL" id="MEQ2187545.1"/>
    </source>
</evidence>
<proteinExistence type="predicted"/>
<feature type="domain" description="Thyroglobulin type-1" evidence="3">
    <location>
        <begin position="56"/>
        <end position="80"/>
    </location>
</feature>
<gene>
    <name evidence="4" type="ORF">GOODEAATRI_005771</name>
</gene>
<dbReference type="InterPro" id="IPR000716">
    <property type="entry name" value="Thyroglobulin_1"/>
</dbReference>
<dbReference type="PANTHER" id="PTHR46513">
    <property type="entry name" value="VITELLOGENIN RECEPTOR-LIKE PROTEIN-RELATED-RELATED"/>
    <property type="match status" value="1"/>
</dbReference>
<dbReference type="SUPFAM" id="SSF63825">
    <property type="entry name" value="YWTD domain"/>
    <property type="match status" value="1"/>
</dbReference>
<dbReference type="EMBL" id="JAHRIO010090227">
    <property type="protein sequence ID" value="MEQ2187545.1"/>
    <property type="molecule type" value="Genomic_DNA"/>
</dbReference>
<accession>A0ABV0PVK4</accession>
<dbReference type="Gene3D" id="2.120.10.30">
    <property type="entry name" value="TolB, C-terminal domain"/>
    <property type="match status" value="2"/>
</dbReference>
<comment type="caution">
    <text evidence="4">The sequence shown here is derived from an EMBL/GenBank/DDBJ whole genome shotgun (WGS) entry which is preliminary data.</text>
</comment>
<dbReference type="SMART" id="SM00135">
    <property type="entry name" value="LY"/>
    <property type="match status" value="3"/>
</dbReference>
<keyword evidence="5" id="KW-1185">Reference proteome</keyword>
<evidence type="ECO:0000313" key="5">
    <source>
        <dbReference type="Proteomes" id="UP001476798"/>
    </source>
</evidence>
<evidence type="ECO:0000256" key="1">
    <source>
        <dbReference type="ARBA" id="ARBA00023157"/>
    </source>
</evidence>
<dbReference type="Pfam" id="PF00058">
    <property type="entry name" value="Ldl_recept_b"/>
    <property type="match status" value="1"/>
</dbReference>
<dbReference type="Gene3D" id="4.10.800.10">
    <property type="entry name" value="Thyroglobulin type-1"/>
    <property type="match status" value="1"/>
</dbReference>
<dbReference type="Pfam" id="PF00086">
    <property type="entry name" value="Thyroglobulin_1"/>
    <property type="match status" value="1"/>
</dbReference>
<evidence type="ECO:0000259" key="3">
    <source>
        <dbReference type="Pfam" id="PF00086"/>
    </source>
</evidence>
<sequence length="371" mass="41544">MSSQQQERRYGSMSQSILRLTVSITETVFRPTQTEILQLELIYLSVMKMDSIYHSSPVQCYGESTYCWCVDQEGREVPDVTPPTNTDVTLLYAQGQKIGALPLNRTRLDAARSKTLLTLHGSIVVGIAYDCKENKVYWTDLSLYWTDWNREAPKIETSTVEGQDRRVVVSDGIGLPNALTYDFSSGHICWADAECISPNGSSRRVINSGLNYPFSMVYYSNHFYYSDWRRDGVIAVSKDSSKFTDEYLPEQRSHLYGITIATTHCLPAQSSAPSSTSLRPPLSSADLAQPVVRLGVSYDGLNGNNGLVDLRLQLPQLLDVQQAQDLGCFVQGCICRERRNFVTKQGNIFTERMFKTKTKGDLSSLTSGVET</sequence>
<dbReference type="InterPro" id="IPR000033">
    <property type="entry name" value="LDLR_classB_rpt"/>
</dbReference>
<name>A0ABV0PVK4_9TELE</name>
<dbReference type="InterPro" id="IPR011042">
    <property type="entry name" value="6-blade_b-propeller_TolB-like"/>
</dbReference>
<dbReference type="Proteomes" id="UP001476798">
    <property type="component" value="Unassembled WGS sequence"/>
</dbReference>
<dbReference type="PANTHER" id="PTHR46513:SF15">
    <property type="entry name" value="NIDOGEN 2"/>
    <property type="match status" value="1"/>
</dbReference>
<keyword evidence="1" id="KW-1015">Disulfide bond</keyword>
<feature type="repeat" description="LDL-receptor class B" evidence="2">
    <location>
        <begin position="141"/>
        <end position="185"/>
    </location>
</feature>
<protein>
    <recommendedName>
        <fullName evidence="3">Thyroglobulin type-1 domain-containing protein</fullName>
    </recommendedName>
</protein>
<dbReference type="CDD" id="cd00191">
    <property type="entry name" value="TY"/>
    <property type="match status" value="1"/>
</dbReference>